<keyword evidence="1" id="KW-0812">Transmembrane</keyword>
<evidence type="ECO:0000256" key="1">
    <source>
        <dbReference type="SAM" id="Phobius"/>
    </source>
</evidence>
<proteinExistence type="predicted"/>
<name>M5TUQ9_9BACT</name>
<dbReference type="PATRIC" id="fig|1263870.3.peg.5958"/>
<feature type="transmembrane region" description="Helical" evidence="1">
    <location>
        <begin position="21"/>
        <end position="44"/>
    </location>
</feature>
<keyword evidence="3" id="KW-1185">Reference proteome</keyword>
<dbReference type="EMBL" id="ANOH01000399">
    <property type="protein sequence ID" value="EMI52900.1"/>
    <property type="molecule type" value="Genomic_DNA"/>
</dbReference>
<dbReference type="AlphaFoldDB" id="M5TUQ9"/>
<keyword evidence="1" id="KW-1133">Transmembrane helix</keyword>
<evidence type="ECO:0000313" key="2">
    <source>
        <dbReference type="EMBL" id="EMI52900.1"/>
    </source>
</evidence>
<dbReference type="Proteomes" id="UP000011885">
    <property type="component" value="Unassembled WGS sequence"/>
</dbReference>
<comment type="caution">
    <text evidence="2">The sequence shown here is derived from an EMBL/GenBank/DDBJ whole genome shotgun (WGS) entry which is preliminary data.</text>
</comment>
<accession>M5TUQ9</accession>
<reference evidence="2 3" key="1">
    <citation type="journal article" date="2013" name="Mar. Genomics">
        <title>Expression of sulfatases in Rhodopirellula baltica and the diversity of sulfatases in the genus Rhodopirellula.</title>
        <authorList>
            <person name="Wegner C.E."/>
            <person name="Richter-Heitmann T."/>
            <person name="Klindworth A."/>
            <person name="Klockow C."/>
            <person name="Richter M."/>
            <person name="Achstetter T."/>
            <person name="Glockner F.O."/>
            <person name="Harder J."/>
        </authorList>
    </citation>
    <scope>NUCLEOTIDE SEQUENCE [LARGE SCALE GENOMIC DNA]</scope>
    <source>
        <strain evidence="2 3">SM41</strain>
    </source>
</reference>
<organism evidence="2 3">
    <name type="scientific">Rhodopirellula sallentina SM41</name>
    <dbReference type="NCBI Taxonomy" id="1263870"/>
    <lineage>
        <taxon>Bacteria</taxon>
        <taxon>Pseudomonadati</taxon>
        <taxon>Planctomycetota</taxon>
        <taxon>Planctomycetia</taxon>
        <taxon>Pirellulales</taxon>
        <taxon>Pirellulaceae</taxon>
        <taxon>Rhodopirellula</taxon>
    </lineage>
</organism>
<gene>
    <name evidence="2" type="ORF">RSSM_05627</name>
</gene>
<sequence length="49" mass="5509">MTACRLAERTRTVGILIERRMWHALCFAVPIAEQLAMTALLNAFCPQCS</sequence>
<keyword evidence="1" id="KW-0472">Membrane</keyword>
<evidence type="ECO:0000313" key="3">
    <source>
        <dbReference type="Proteomes" id="UP000011885"/>
    </source>
</evidence>
<protein>
    <submittedName>
        <fullName evidence="2">Uncharacterized protein</fullName>
    </submittedName>
</protein>